<dbReference type="OrthoDB" id="421226at2759"/>
<dbReference type="Proteomes" id="UP000009168">
    <property type="component" value="Unassembled WGS sequence"/>
</dbReference>
<feature type="region of interest" description="Disordered" evidence="1">
    <location>
        <begin position="913"/>
        <end position="949"/>
    </location>
</feature>
<dbReference type="HOGENOM" id="CLU_233283_0_0_1"/>
<dbReference type="Gene3D" id="1.10.287.630">
    <property type="entry name" value="Helix hairpin bin"/>
    <property type="match status" value="1"/>
</dbReference>
<dbReference type="Gene3D" id="1.10.287.70">
    <property type="match status" value="1"/>
</dbReference>
<feature type="region of interest" description="Disordered" evidence="1">
    <location>
        <begin position="1552"/>
        <end position="1646"/>
    </location>
</feature>
<name>Q23TT7_TETTS</name>
<dbReference type="EMBL" id="GG662633">
    <property type="protein sequence ID" value="EAR99958.2"/>
    <property type="molecule type" value="Genomic_DNA"/>
</dbReference>
<dbReference type="Gene3D" id="2.60.120.10">
    <property type="entry name" value="Jelly Rolls"/>
    <property type="match status" value="1"/>
</dbReference>
<feature type="compositionally biased region" description="Polar residues" evidence="1">
    <location>
        <begin position="1631"/>
        <end position="1646"/>
    </location>
</feature>
<dbReference type="KEGG" id="tet:TTHERM_00913370"/>
<evidence type="ECO:0000313" key="5">
    <source>
        <dbReference type="Proteomes" id="UP000009168"/>
    </source>
</evidence>
<feature type="compositionally biased region" description="Basic and acidic residues" evidence="1">
    <location>
        <begin position="1570"/>
        <end position="1588"/>
    </location>
</feature>
<feature type="compositionally biased region" description="Acidic residues" evidence="1">
    <location>
        <begin position="920"/>
        <end position="937"/>
    </location>
</feature>
<dbReference type="eggNOG" id="KOG0501">
    <property type="taxonomic scope" value="Eukaryota"/>
</dbReference>
<dbReference type="Pfam" id="PF07885">
    <property type="entry name" value="Ion_trans_2"/>
    <property type="match status" value="1"/>
</dbReference>
<gene>
    <name evidence="4" type="ORF">TTHERM_00913370</name>
</gene>
<evidence type="ECO:0000259" key="3">
    <source>
        <dbReference type="PROSITE" id="PS50042"/>
    </source>
</evidence>
<dbReference type="InterPro" id="IPR018490">
    <property type="entry name" value="cNMP-bd_dom_sf"/>
</dbReference>
<feature type="compositionally biased region" description="Polar residues" evidence="1">
    <location>
        <begin position="1079"/>
        <end position="1097"/>
    </location>
</feature>
<evidence type="ECO:0000256" key="2">
    <source>
        <dbReference type="SAM" id="Phobius"/>
    </source>
</evidence>
<feature type="transmembrane region" description="Helical" evidence="2">
    <location>
        <begin position="348"/>
        <end position="371"/>
    </location>
</feature>
<keyword evidence="2" id="KW-1133">Transmembrane helix</keyword>
<dbReference type="InterPro" id="IPR051413">
    <property type="entry name" value="K/Na_HCN_channel"/>
</dbReference>
<feature type="region of interest" description="Disordered" evidence="1">
    <location>
        <begin position="1038"/>
        <end position="1097"/>
    </location>
</feature>
<keyword evidence="5" id="KW-1185">Reference proteome</keyword>
<accession>Q23TT7</accession>
<feature type="compositionally biased region" description="Polar residues" evidence="1">
    <location>
        <begin position="1041"/>
        <end position="1058"/>
    </location>
</feature>
<feature type="region of interest" description="Disordered" evidence="1">
    <location>
        <begin position="1357"/>
        <end position="1394"/>
    </location>
</feature>
<dbReference type="PROSITE" id="PS50042">
    <property type="entry name" value="CNMP_BINDING_3"/>
    <property type="match status" value="1"/>
</dbReference>
<proteinExistence type="predicted"/>
<feature type="compositionally biased region" description="Polar residues" evidence="1">
    <location>
        <begin position="1304"/>
        <end position="1319"/>
    </location>
</feature>
<dbReference type="GO" id="GO:0035725">
    <property type="term" value="P:sodium ion transmembrane transport"/>
    <property type="evidence" value="ECO:0007669"/>
    <property type="project" value="TreeGrafter"/>
</dbReference>
<feature type="compositionally biased region" description="Polar residues" evidence="1">
    <location>
        <begin position="39"/>
        <end position="63"/>
    </location>
</feature>
<evidence type="ECO:0000313" key="4">
    <source>
        <dbReference type="EMBL" id="EAR99958.2"/>
    </source>
</evidence>
<dbReference type="GO" id="GO:0003254">
    <property type="term" value="P:regulation of membrane depolarization"/>
    <property type="evidence" value="ECO:0007669"/>
    <property type="project" value="TreeGrafter"/>
</dbReference>
<dbReference type="InterPro" id="IPR014710">
    <property type="entry name" value="RmlC-like_jellyroll"/>
</dbReference>
<dbReference type="GeneID" id="7834067"/>
<dbReference type="RefSeq" id="XP_001020203.2">
    <property type="nucleotide sequence ID" value="XM_001020203.2"/>
</dbReference>
<dbReference type="GO" id="GO:0098855">
    <property type="term" value="C:HCN channel complex"/>
    <property type="evidence" value="ECO:0007669"/>
    <property type="project" value="TreeGrafter"/>
</dbReference>
<feature type="compositionally biased region" description="Basic and acidic residues" evidence="1">
    <location>
        <begin position="1912"/>
        <end position="1924"/>
    </location>
</feature>
<dbReference type="InterPro" id="IPR000595">
    <property type="entry name" value="cNMP-bd_dom"/>
</dbReference>
<dbReference type="Pfam" id="PF00027">
    <property type="entry name" value="cNMP_binding"/>
    <property type="match status" value="1"/>
</dbReference>
<dbReference type="SUPFAM" id="SSF81324">
    <property type="entry name" value="Voltage-gated potassium channels"/>
    <property type="match status" value="1"/>
</dbReference>
<feature type="compositionally biased region" description="Polar residues" evidence="1">
    <location>
        <begin position="1941"/>
        <end position="1955"/>
    </location>
</feature>
<feature type="compositionally biased region" description="Polar residues" evidence="1">
    <location>
        <begin position="1966"/>
        <end position="1993"/>
    </location>
</feature>
<feature type="transmembrane region" description="Helical" evidence="2">
    <location>
        <begin position="383"/>
        <end position="404"/>
    </location>
</feature>
<dbReference type="InParanoid" id="Q23TT7"/>
<keyword evidence="2" id="KW-0812">Transmembrane</keyword>
<feature type="compositionally biased region" description="Basic and acidic residues" evidence="1">
    <location>
        <begin position="64"/>
        <end position="76"/>
    </location>
</feature>
<feature type="transmembrane region" description="Helical" evidence="2">
    <location>
        <begin position="528"/>
        <end position="549"/>
    </location>
</feature>
<dbReference type="SUPFAM" id="SSF51206">
    <property type="entry name" value="cAMP-binding domain-like"/>
    <property type="match status" value="1"/>
</dbReference>
<dbReference type="PANTHER" id="PTHR45689">
    <property type="entry name" value="I[[H]] CHANNEL, ISOFORM E"/>
    <property type="match status" value="1"/>
</dbReference>
<feature type="compositionally biased region" description="Polar residues" evidence="1">
    <location>
        <begin position="1592"/>
        <end position="1618"/>
    </location>
</feature>
<feature type="region of interest" description="Disordered" evidence="1">
    <location>
        <begin position="1905"/>
        <end position="2003"/>
    </location>
</feature>
<feature type="transmembrane region" description="Helical" evidence="2">
    <location>
        <begin position="561"/>
        <end position="579"/>
    </location>
</feature>
<feature type="region of interest" description="Disordered" evidence="1">
    <location>
        <begin position="1667"/>
        <end position="1690"/>
    </location>
</feature>
<feature type="compositionally biased region" description="Polar residues" evidence="1">
    <location>
        <begin position="1357"/>
        <end position="1370"/>
    </location>
</feature>
<dbReference type="InterPro" id="IPR013099">
    <property type="entry name" value="K_chnl_dom"/>
</dbReference>
<keyword evidence="2" id="KW-0472">Membrane</keyword>
<protein>
    <submittedName>
        <fullName evidence="4">Cation channel family protein</fullName>
    </submittedName>
</protein>
<evidence type="ECO:0000256" key="1">
    <source>
        <dbReference type="SAM" id="MobiDB-lite"/>
    </source>
</evidence>
<dbReference type="SMART" id="SM00100">
    <property type="entry name" value="cNMP"/>
    <property type="match status" value="1"/>
</dbReference>
<organism evidence="4 5">
    <name type="scientific">Tetrahymena thermophila (strain SB210)</name>
    <dbReference type="NCBI Taxonomy" id="312017"/>
    <lineage>
        <taxon>Eukaryota</taxon>
        <taxon>Sar</taxon>
        <taxon>Alveolata</taxon>
        <taxon>Ciliophora</taxon>
        <taxon>Intramacronucleata</taxon>
        <taxon>Oligohymenophorea</taxon>
        <taxon>Hymenostomatida</taxon>
        <taxon>Tetrahymenina</taxon>
        <taxon>Tetrahymenidae</taxon>
        <taxon>Tetrahymena</taxon>
    </lineage>
</organism>
<sequence length="2049" mass="237500">MLSENASLLGMQGQLTTTNKDNIQTLLTQQNTEREKDLNTNQPIKNENPTVMSPSIKSINKGKNNSDKKNPPAEKHGRIKLSPIENIKQDGEGHEFTLDQQSNYFKSGRKIRLSIQQQQNLQGGQAQAQVQVQGAISNQSSNFLVSPSNTFLNKENEETQHMIDAKLILEGGQTSRAFIQKNDSDIYQQKQGNHVIQEETPNILVNTQSVRSIPSFMEKLTLKSKTKTFSSFLPTIFSKQGGLQKLSTIVPEKSVESNLSKMVRFVKLKKQAVEMKRFFVKSQHYKNIMTQFSNPFFKILDDLSANSIDNSNTTYFFLHLIRNLKLYQILVKLIKYIPVIEPSSKFKLVWDLLIGTVFMTYFFIIPIHVAINVSIHDLITPYVGYTLHLMMLIDILFSMVTGYFEKGVNVNNKKKIFIYYIKYYFWSDAIAQIPLLISELGNQDSQVEKVFVLLFFVKLRNFQKIFRKFEDSFHLTPKTSNIISLIKLILNILFFSHIFGCIWLFIGLQEYHLNQNNWMRKIGMEDDIWANQYIAAYYFSTVTMITVGYGDIVPSNNFERVASVGTMLISCVIFAYTISQIGQIFSDLFSQDRQMKEFFYIINDYMDNKNINFSLQYRIREYLDYYWREQDQNKSDLEKKIIDSLSDNLREKLMVEANRIVFKDYGIFSANFNSSIILKMIPIIQILHTTPNQIIFSEGQSDDDMFIYFVEKGKVEICREYNSENNEGEKIYKKIVSLGPGACFGAWSFFTNQDRKEMARSLEFSKLLMIRRSDFLQLISDMPQEMEKFNNIKDAIIFENNQEFLEVKCQCCQSYNHEIQHCHYFHYSPDRYIIIKKDNKKYLYQHRDSKFYRKRIVTFGYFTSSKEQNIAAEKWRNQNTETMDYYYQQYLMFDELYGEDFSQDDEYDEDALKYNSSEDSVNENDEEDTETYYDEDNSVSINSKKSNKKKYDSVINEEGENEQNSSYQIQKNNTISQMNQELNMSIVNSTEIQDVGQYAMQKSYQNQEVEEDQDHVRQRKRQITSIFNKMHLSKLVEQDESLPSQNNITSEKGSSGLNTRKFDKILNSLGQETRDECQRSPNIIQKKNDSNQQSNRSIKMEQSITGKNNNENLNSSDANIIKRAGFKQLTVMTNSDLGSIRTINKIPIATNLSPKTLKKQGTLQMHDREMSIGCFSDQEQSPQLLFIADLDNFDLSKKSSKQEPGKDRLILDSRNQIDDFNIEKEEKSTTKNTGQIMKQPREIMDSQQQNISSKQNQQQNLIPNIKELALKNQESSNNPRKIKKEKSVKINSLNEEGLKRKSSQRSQTLISNSQSEIKSSKRISFSNIADGFNQDINSKRRKSNKSKDFNELFQKASENQNKLPQEQQSPLKRRKEDQLSRERRKSRTSQNGLEMIRNITLTEQMIQNEIMPNSDKNKRKSCQNRFGEYEIKHSEIQNTFSPSIKRRSIEKIENLRSQSFKNLGIFASKSVNNQVGKQGISMVQSHQPQKLIHLIQNQENSENGKYFNNQGNQQIINLNKNGKKISRIGQNLINLHQNEAQFEDINHDKNIQSNKDYKDSQVSEESTPYGDHDDKGKKKAMHSKDKQKGKLPSQSSFKKNKTNMTTQDTQNLSPSARNPNFLFPGAKNQKQDVNSPLSPMPSPRQTSHVVKNNVLNFIQKAKIASQLNRSNNESISSQQKSRQGDQSPTSAISIKKQQLHNMNLINKIESQEEFNFLQRKNLIDQQNILNQRKHSGNGVNMANSISQFRQNYLGVGKSGFKMNEMGTPLMKGSNDTIKNTHSQYQKQYSNIKLQLLPQLSSSNYDQQMLNNNNLINIVPISNQSTQFQNLQGSNLQLQQLQLQNQSESANYQQNENDLETLFTIMSFDELKQFQHYFPKGNYLRVIAKANKIIGKQFSKLIKALKKQKANKQRKDDQNIKENRRGSYLQKKQILQKKKSNGFETPNVGKQNTKNRSGSDEKIGTRNRVNSFALNRNNLEESQYSQGSDLNNNKHSQKDSPQSKEFIPIKLNSEIIDKNIQNIVNLAQFDSKKALSPIQKSIFNRQNPQF</sequence>
<dbReference type="CDD" id="cd00038">
    <property type="entry name" value="CAP_ED"/>
    <property type="match status" value="1"/>
</dbReference>
<dbReference type="GO" id="GO:0005249">
    <property type="term" value="F:voltage-gated potassium channel activity"/>
    <property type="evidence" value="ECO:0007669"/>
    <property type="project" value="TreeGrafter"/>
</dbReference>
<dbReference type="PANTHER" id="PTHR45689:SF5">
    <property type="entry name" value="I[[H]] CHANNEL, ISOFORM E"/>
    <property type="match status" value="1"/>
</dbReference>
<reference evidence="5" key="1">
    <citation type="journal article" date="2006" name="PLoS Biol.">
        <title>Macronuclear genome sequence of the ciliate Tetrahymena thermophila, a model eukaryote.</title>
        <authorList>
            <person name="Eisen J.A."/>
            <person name="Coyne R.S."/>
            <person name="Wu M."/>
            <person name="Wu D."/>
            <person name="Thiagarajan M."/>
            <person name="Wortman J.R."/>
            <person name="Badger J.H."/>
            <person name="Ren Q."/>
            <person name="Amedeo P."/>
            <person name="Jones K.M."/>
            <person name="Tallon L.J."/>
            <person name="Delcher A.L."/>
            <person name="Salzberg S.L."/>
            <person name="Silva J.C."/>
            <person name="Haas B.J."/>
            <person name="Majoros W.H."/>
            <person name="Farzad M."/>
            <person name="Carlton J.M."/>
            <person name="Smith R.K. Jr."/>
            <person name="Garg J."/>
            <person name="Pearlman R.E."/>
            <person name="Karrer K.M."/>
            <person name="Sun L."/>
            <person name="Manning G."/>
            <person name="Elde N.C."/>
            <person name="Turkewitz A.P."/>
            <person name="Asai D.J."/>
            <person name="Wilkes D.E."/>
            <person name="Wang Y."/>
            <person name="Cai H."/>
            <person name="Collins K."/>
            <person name="Stewart B.A."/>
            <person name="Lee S.R."/>
            <person name="Wilamowska K."/>
            <person name="Weinberg Z."/>
            <person name="Ruzzo W.L."/>
            <person name="Wloga D."/>
            <person name="Gaertig J."/>
            <person name="Frankel J."/>
            <person name="Tsao C.-C."/>
            <person name="Gorovsky M.A."/>
            <person name="Keeling P.J."/>
            <person name="Waller R.F."/>
            <person name="Patron N.J."/>
            <person name="Cherry J.M."/>
            <person name="Stover N.A."/>
            <person name="Krieger C.J."/>
            <person name="del Toro C."/>
            <person name="Ryder H.F."/>
            <person name="Williamson S.C."/>
            <person name="Barbeau R.A."/>
            <person name="Hamilton E.P."/>
            <person name="Orias E."/>
        </authorList>
    </citation>
    <scope>NUCLEOTIDE SEQUENCE [LARGE SCALE GENOMIC DNA]</scope>
    <source>
        <strain evidence="5">SB210</strain>
    </source>
</reference>
<feature type="transmembrane region" description="Helical" evidence="2">
    <location>
        <begin position="488"/>
        <end position="508"/>
    </location>
</feature>
<feature type="domain" description="Cyclic nucleotide-binding" evidence="3">
    <location>
        <begin position="700"/>
        <end position="779"/>
    </location>
</feature>
<feature type="compositionally biased region" description="Basic and acidic residues" evidence="1">
    <location>
        <begin position="1552"/>
        <end position="1561"/>
    </location>
</feature>
<feature type="region of interest" description="Disordered" evidence="1">
    <location>
        <begin position="1270"/>
        <end position="1319"/>
    </location>
</feature>
<feature type="region of interest" description="Disordered" evidence="1">
    <location>
        <begin position="29"/>
        <end position="79"/>
    </location>
</feature>